<organism evidence="3 4">
    <name type="scientific">Triparma strigata</name>
    <dbReference type="NCBI Taxonomy" id="1606541"/>
    <lineage>
        <taxon>Eukaryota</taxon>
        <taxon>Sar</taxon>
        <taxon>Stramenopiles</taxon>
        <taxon>Ochrophyta</taxon>
        <taxon>Bolidophyceae</taxon>
        <taxon>Parmales</taxon>
        <taxon>Triparmaceae</taxon>
        <taxon>Triparma</taxon>
    </lineage>
</organism>
<dbReference type="EMBL" id="BRXY01000334">
    <property type="protein sequence ID" value="GMH87859.1"/>
    <property type="molecule type" value="Genomic_DNA"/>
</dbReference>
<accession>A0A9W7EP69</accession>
<protein>
    <recommendedName>
        <fullName evidence="2">AAA+ ATPase domain-containing protein</fullName>
    </recommendedName>
</protein>
<dbReference type="Pfam" id="PF00004">
    <property type="entry name" value="AAA"/>
    <property type="match status" value="1"/>
</dbReference>
<keyword evidence="1" id="KW-0547">Nucleotide-binding</keyword>
<name>A0A9W7EP69_9STRA</name>
<keyword evidence="1" id="KW-0067">ATP-binding</keyword>
<dbReference type="Gene3D" id="3.40.50.300">
    <property type="entry name" value="P-loop containing nucleotide triphosphate hydrolases"/>
    <property type="match status" value="1"/>
</dbReference>
<comment type="caution">
    <text evidence="3">The sequence shown here is derived from an EMBL/GenBank/DDBJ whole genome shotgun (WGS) entry which is preliminary data.</text>
</comment>
<evidence type="ECO:0000259" key="2">
    <source>
        <dbReference type="SMART" id="SM00382"/>
    </source>
</evidence>
<feature type="domain" description="AAA+ ATPase" evidence="2">
    <location>
        <begin position="200"/>
        <end position="369"/>
    </location>
</feature>
<dbReference type="InterPro" id="IPR003593">
    <property type="entry name" value="AAA+_ATPase"/>
</dbReference>
<dbReference type="GO" id="GO:0016887">
    <property type="term" value="F:ATP hydrolysis activity"/>
    <property type="evidence" value="ECO:0007669"/>
    <property type="project" value="InterPro"/>
</dbReference>
<dbReference type="OrthoDB" id="195272at2759"/>
<dbReference type="GO" id="GO:0006508">
    <property type="term" value="P:proteolysis"/>
    <property type="evidence" value="ECO:0007669"/>
    <property type="project" value="TreeGrafter"/>
</dbReference>
<comment type="similarity">
    <text evidence="1">Belongs to the AAA ATPase family.</text>
</comment>
<dbReference type="GO" id="GO:0004176">
    <property type="term" value="F:ATP-dependent peptidase activity"/>
    <property type="evidence" value="ECO:0007669"/>
    <property type="project" value="TreeGrafter"/>
</dbReference>
<gene>
    <name evidence="3" type="ORF">TrST_g42</name>
</gene>
<dbReference type="PROSITE" id="PS00674">
    <property type="entry name" value="AAA"/>
    <property type="match status" value="1"/>
</dbReference>
<dbReference type="Proteomes" id="UP001165085">
    <property type="component" value="Unassembled WGS sequence"/>
</dbReference>
<dbReference type="CDD" id="cd19481">
    <property type="entry name" value="RecA-like_protease"/>
    <property type="match status" value="1"/>
</dbReference>
<dbReference type="SMART" id="SM00382">
    <property type="entry name" value="AAA"/>
    <property type="match status" value="1"/>
</dbReference>
<dbReference type="PANTHER" id="PTHR23076:SF97">
    <property type="entry name" value="ATP-DEPENDENT ZINC METALLOPROTEASE YME1L1"/>
    <property type="match status" value="1"/>
</dbReference>
<evidence type="ECO:0000313" key="4">
    <source>
        <dbReference type="Proteomes" id="UP001165085"/>
    </source>
</evidence>
<keyword evidence="4" id="KW-1185">Reference proteome</keyword>
<evidence type="ECO:0000256" key="1">
    <source>
        <dbReference type="RuleBase" id="RU003651"/>
    </source>
</evidence>
<sequence>MLDAMNYWLQAMRRRRSSSRFVALAAFFALAAILRKRNRRQKLLPTIVDADLSSFLSTLSAASSYVIEPNGMTIQGSNNRRYNYEPSLLPLLVREMSRVGAQFSIRRGNPGSGLATFLQQLVIVSMPLVFMNYMLGKLDPTKDETDSIARIEPLHLSPEFSTSSFGELCDTYPSAAVRSMRIIHDYIVSGGEADSTLASLPNGVMFSGTPGSGKTYMHGILVRGLKDFYARSSEPRVGSVGVRVNGSDFIYKYVGVGSARIKNLYKAVEERCKREIENNFGMKECVGIVAIDEVDSFTFQRSSERSDTTHNSEQHHTLNMFLSLLDFTNESEGVRIITIATTNMIGGLDAAVRRYGRFDDIVHLMPPSLEERVAILKEVAGGGEGDCDWLEVAAEMSGWSRVEVSKGVSRDERQRVEMRRGMGM</sequence>
<dbReference type="PANTHER" id="PTHR23076">
    <property type="entry name" value="METALLOPROTEASE M41 FTSH"/>
    <property type="match status" value="1"/>
</dbReference>
<dbReference type="GO" id="GO:0005524">
    <property type="term" value="F:ATP binding"/>
    <property type="evidence" value="ECO:0007669"/>
    <property type="project" value="UniProtKB-KW"/>
</dbReference>
<dbReference type="InterPro" id="IPR003959">
    <property type="entry name" value="ATPase_AAA_core"/>
</dbReference>
<dbReference type="InterPro" id="IPR003960">
    <property type="entry name" value="ATPase_AAA_CS"/>
</dbReference>
<dbReference type="SUPFAM" id="SSF52540">
    <property type="entry name" value="P-loop containing nucleoside triphosphate hydrolases"/>
    <property type="match status" value="1"/>
</dbReference>
<dbReference type="InterPro" id="IPR027417">
    <property type="entry name" value="P-loop_NTPase"/>
</dbReference>
<dbReference type="AlphaFoldDB" id="A0A9W7EP69"/>
<reference evidence="4" key="1">
    <citation type="journal article" date="2023" name="Commun. Biol.">
        <title>Genome analysis of Parmales, the sister group of diatoms, reveals the evolutionary specialization of diatoms from phago-mixotrophs to photoautotrophs.</title>
        <authorList>
            <person name="Ban H."/>
            <person name="Sato S."/>
            <person name="Yoshikawa S."/>
            <person name="Yamada K."/>
            <person name="Nakamura Y."/>
            <person name="Ichinomiya M."/>
            <person name="Sato N."/>
            <person name="Blanc-Mathieu R."/>
            <person name="Endo H."/>
            <person name="Kuwata A."/>
            <person name="Ogata H."/>
        </authorList>
    </citation>
    <scope>NUCLEOTIDE SEQUENCE [LARGE SCALE GENOMIC DNA]</scope>
    <source>
        <strain evidence="4">NIES 3701</strain>
    </source>
</reference>
<evidence type="ECO:0000313" key="3">
    <source>
        <dbReference type="EMBL" id="GMH87859.1"/>
    </source>
</evidence>
<proteinExistence type="inferred from homology"/>